<evidence type="ECO:0000313" key="1">
    <source>
        <dbReference type="EMBL" id="KAJ1086371.1"/>
    </source>
</evidence>
<organism evidence="1 2">
    <name type="scientific">Pleurodeles waltl</name>
    <name type="common">Iberian ribbed newt</name>
    <dbReference type="NCBI Taxonomy" id="8319"/>
    <lineage>
        <taxon>Eukaryota</taxon>
        <taxon>Metazoa</taxon>
        <taxon>Chordata</taxon>
        <taxon>Craniata</taxon>
        <taxon>Vertebrata</taxon>
        <taxon>Euteleostomi</taxon>
        <taxon>Amphibia</taxon>
        <taxon>Batrachia</taxon>
        <taxon>Caudata</taxon>
        <taxon>Salamandroidea</taxon>
        <taxon>Salamandridae</taxon>
        <taxon>Pleurodelinae</taxon>
        <taxon>Pleurodeles</taxon>
    </lineage>
</organism>
<accession>A0AAV7L3V7</accession>
<comment type="caution">
    <text evidence="1">The sequence shown here is derived from an EMBL/GenBank/DDBJ whole genome shotgun (WGS) entry which is preliminary data.</text>
</comment>
<proteinExistence type="predicted"/>
<evidence type="ECO:0000313" key="2">
    <source>
        <dbReference type="Proteomes" id="UP001066276"/>
    </source>
</evidence>
<dbReference type="AlphaFoldDB" id="A0AAV7L3V7"/>
<name>A0AAV7L3V7_PLEWA</name>
<keyword evidence="2" id="KW-1185">Reference proteome</keyword>
<protein>
    <submittedName>
        <fullName evidence="1">Uncharacterized protein</fullName>
    </submittedName>
</protein>
<dbReference type="EMBL" id="JANPWB010000016">
    <property type="protein sequence ID" value="KAJ1086371.1"/>
    <property type="molecule type" value="Genomic_DNA"/>
</dbReference>
<gene>
    <name evidence="1" type="ORF">NDU88_006490</name>
</gene>
<sequence length="90" mass="9508">MSHRGALVLASNSRHAPRPCQLPVARGALTVNMATPCTHLAPRATRQGLLGASRGFFAVPAAQEQRGAVLTLHSRRPRDVAPVAQAPARL</sequence>
<dbReference type="Proteomes" id="UP001066276">
    <property type="component" value="Chromosome 12"/>
</dbReference>
<reference evidence="1" key="1">
    <citation type="journal article" date="2022" name="bioRxiv">
        <title>Sequencing and chromosome-scale assembly of the giantPleurodeles waltlgenome.</title>
        <authorList>
            <person name="Brown T."/>
            <person name="Elewa A."/>
            <person name="Iarovenko S."/>
            <person name="Subramanian E."/>
            <person name="Araus A.J."/>
            <person name="Petzold A."/>
            <person name="Susuki M."/>
            <person name="Suzuki K.-i.T."/>
            <person name="Hayashi T."/>
            <person name="Toyoda A."/>
            <person name="Oliveira C."/>
            <person name="Osipova E."/>
            <person name="Leigh N.D."/>
            <person name="Simon A."/>
            <person name="Yun M.H."/>
        </authorList>
    </citation>
    <scope>NUCLEOTIDE SEQUENCE</scope>
    <source>
        <strain evidence="1">20211129_DDA</strain>
        <tissue evidence="1">Liver</tissue>
    </source>
</reference>